<proteinExistence type="predicted"/>
<dbReference type="SMART" id="SM00496">
    <property type="entry name" value="IENR2"/>
    <property type="match status" value="3"/>
</dbReference>
<evidence type="ECO:0000313" key="4">
    <source>
        <dbReference type="Proteomes" id="UP001061958"/>
    </source>
</evidence>
<feature type="compositionally biased region" description="Polar residues" evidence="1">
    <location>
        <begin position="121"/>
        <end position="131"/>
    </location>
</feature>
<feature type="compositionally biased region" description="Low complexity" evidence="1">
    <location>
        <begin position="302"/>
        <end position="339"/>
    </location>
</feature>
<feature type="domain" description="Nuclease associated modular" evidence="2">
    <location>
        <begin position="125"/>
        <end position="141"/>
    </location>
</feature>
<keyword evidence="4" id="KW-1185">Reference proteome</keyword>
<evidence type="ECO:0000313" key="3">
    <source>
        <dbReference type="EMBL" id="GJQ10350.1"/>
    </source>
</evidence>
<organism evidence="3 4">
    <name type="scientific">Galdieria partita</name>
    <dbReference type="NCBI Taxonomy" id="83374"/>
    <lineage>
        <taxon>Eukaryota</taxon>
        <taxon>Rhodophyta</taxon>
        <taxon>Bangiophyceae</taxon>
        <taxon>Galdieriales</taxon>
        <taxon>Galdieriaceae</taxon>
        <taxon>Galdieria</taxon>
    </lineage>
</organism>
<gene>
    <name evidence="3" type="ORF">GpartN1_g2141.t1</name>
</gene>
<dbReference type="InterPro" id="IPR003611">
    <property type="entry name" value="NUMOD3"/>
</dbReference>
<reference evidence="3" key="2">
    <citation type="submission" date="2022-01" db="EMBL/GenBank/DDBJ databases">
        <authorList>
            <person name="Hirooka S."/>
            <person name="Miyagishima S.Y."/>
        </authorList>
    </citation>
    <scope>NUCLEOTIDE SEQUENCE</scope>
    <source>
        <strain evidence="3">NBRC 102759</strain>
    </source>
</reference>
<feature type="compositionally biased region" description="Polar residues" evidence="1">
    <location>
        <begin position="86"/>
        <end position="100"/>
    </location>
</feature>
<dbReference type="AlphaFoldDB" id="A0A9C7PTZ3"/>
<feature type="domain" description="Nuclease associated modular" evidence="2">
    <location>
        <begin position="108"/>
        <end position="124"/>
    </location>
</feature>
<reference evidence="3" key="1">
    <citation type="journal article" date="2022" name="Proc. Natl. Acad. Sci. U.S.A.">
        <title>Life cycle and functional genomics of the unicellular red alga Galdieria for elucidating algal and plant evolution and industrial use.</title>
        <authorList>
            <person name="Hirooka S."/>
            <person name="Itabashi T."/>
            <person name="Ichinose T.M."/>
            <person name="Onuma R."/>
            <person name="Fujiwara T."/>
            <person name="Yamashita S."/>
            <person name="Jong L.W."/>
            <person name="Tomita R."/>
            <person name="Iwane A.H."/>
            <person name="Miyagishima S.Y."/>
        </authorList>
    </citation>
    <scope>NUCLEOTIDE SEQUENCE</scope>
    <source>
        <strain evidence="3">NBRC 102759</strain>
    </source>
</reference>
<dbReference type="OrthoDB" id="5019at2759"/>
<dbReference type="GO" id="GO:0003677">
    <property type="term" value="F:DNA binding"/>
    <property type="evidence" value="ECO:0007669"/>
    <property type="project" value="InterPro"/>
</dbReference>
<name>A0A9C7PTZ3_9RHOD</name>
<sequence length="388" mass="43896">MRKRTMPFVLPTTQVQPRKYFLPCKRCFHSFCSPPRLYRSMYGNRSLKLCRFYPVLLIERKQGATPGEFQDTKSFFKSLNESQNLLETSSPSNLDLSTPSPVGGGRKRRKPHSVQTKKKISQSLKGRSLSSETKKKISEAMKGKQFTPSHRIAISQRMQGPLNPMYGRRMSAQTRLKISLSLRKCKHEKGKKVDDPEKPVFNQENNTENPMQVDKTMLHEKYQQIRDSLHLEMDKEGLELIGESSWTYLDEGKKRKLKMIQKSVKKRLRQASRDMDGLELDEGFLVDDFIAKKLEPKVEKLSNSSSSSIVAPTENNTNSSSSATPLSSKSKPSKRNSSTCESCGGRGIKACEFCVKKYGVRSSKCIKCYGSGIMFCNVCNGSGELLSK</sequence>
<feature type="compositionally biased region" description="Basic and acidic residues" evidence="1">
    <location>
        <begin position="132"/>
        <end position="142"/>
    </location>
</feature>
<feature type="domain" description="Nuclease associated modular" evidence="2">
    <location>
        <begin position="166"/>
        <end position="182"/>
    </location>
</feature>
<dbReference type="EMBL" id="BQMJ01000015">
    <property type="protein sequence ID" value="GJQ10350.1"/>
    <property type="molecule type" value="Genomic_DNA"/>
</dbReference>
<comment type="caution">
    <text evidence="3">The sequence shown here is derived from an EMBL/GenBank/DDBJ whole genome shotgun (WGS) entry which is preliminary data.</text>
</comment>
<feature type="region of interest" description="Disordered" evidence="1">
    <location>
        <begin position="187"/>
        <end position="207"/>
    </location>
</feature>
<accession>A0A9C7PTZ3</accession>
<dbReference type="Proteomes" id="UP001061958">
    <property type="component" value="Unassembled WGS sequence"/>
</dbReference>
<protein>
    <recommendedName>
        <fullName evidence="2">Nuclease associated modular domain-containing protein</fullName>
    </recommendedName>
</protein>
<feature type="region of interest" description="Disordered" evidence="1">
    <location>
        <begin position="86"/>
        <end position="146"/>
    </location>
</feature>
<dbReference type="SUPFAM" id="SSF64496">
    <property type="entry name" value="DNA-binding domain of intron-encoded endonucleases"/>
    <property type="match status" value="1"/>
</dbReference>
<feature type="compositionally biased region" description="Basic residues" evidence="1">
    <location>
        <begin position="105"/>
        <end position="120"/>
    </location>
</feature>
<evidence type="ECO:0000259" key="2">
    <source>
        <dbReference type="SMART" id="SM00496"/>
    </source>
</evidence>
<dbReference type="Pfam" id="PF07460">
    <property type="entry name" value="NUMOD3"/>
    <property type="match status" value="2"/>
</dbReference>
<evidence type="ECO:0000256" key="1">
    <source>
        <dbReference type="SAM" id="MobiDB-lite"/>
    </source>
</evidence>
<feature type="region of interest" description="Disordered" evidence="1">
    <location>
        <begin position="302"/>
        <end position="344"/>
    </location>
</feature>